<proteinExistence type="predicted"/>
<keyword evidence="3" id="KW-1185">Reference proteome</keyword>
<evidence type="ECO:0000313" key="3">
    <source>
        <dbReference type="Proteomes" id="UP000247476"/>
    </source>
</evidence>
<gene>
    <name evidence="2" type="ORF">DLM86_07040</name>
</gene>
<dbReference type="AlphaFoldDB" id="A0A2V5KC30"/>
<evidence type="ECO:0000259" key="1">
    <source>
        <dbReference type="Pfam" id="PF05448"/>
    </source>
</evidence>
<dbReference type="EMBL" id="QJVJ01000003">
    <property type="protein sequence ID" value="PYI55483.1"/>
    <property type="molecule type" value="Genomic_DNA"/>
</dbReference>
<feature type="domain" description="Acetyl xylan esterase" evidence="1">
    <location>
        <begin position="85"/>
        <end position="244"/>
    </location>
</feature>
<sequence>MRIEQLERFELGLYDLKDQFKRWVYDRSKAAFDAGDRARDEIRTVGEMDARRKRMRDKLIESVGGLPSSDHPLRPVVTGTTRFDGFRVENVVFESRPSTYVTANLYVPDGLNGPTAAVLFLCGHADEAKAYPRYQSVCRRLTAEGLVVLAVDPIGQGERLSYYDRGGGEPDVGCGTKEHDHAGSQCLPLGDGIARYFIHDAMRAIDYLASRPEVDPARIGVTGNSGGGLQTTLVMVCDPRVAAAAPGTFVMNRESYLYAGQAQDAEQIWRGMTKLGFDHEDLVMAMAPRPVIVLAATSDFFPIEGTRRTVARTRRFWDMYGVPNMPALAEDRSVHQYSPPLADAAAAFFAEHLLGRKDQGRPRVFPEPSPEDAARLSCTASGQVRGDYSDARAVYEENVDRLSELERGRDSLPEGERKRRALEWLNEAVRGSRETTELNPRHLPLAPIEGLAVESNVWWSQRGIFNHGFAFRDEKRAGEELPVSIGLWEGGTRRLRERFDWIRATCAQGRIAFVLDLTADGVCAPHPVNSHPLHNRFGTIHKLTTDLFWLDDSLAAVRAFDLLRAVDMARMLPESCADRVNLYAHGRFGFYAELAAALDARIGALHVEDGPESVAGWVRSRLYDPRDSLGVVLPGMLRYFDLPDLRRWRAE</sequence>
<dbReference type="InterPro" id="IPR050261">
    <property type="entry name" value="FrsA_esterase"/>
</dbReference>
<dbReference type="RefSeq" id="WP_110839285.1">
    <property type="nucleotide sequence ID" value="NZ_QJVJ01000003.1"/>
</dbReference>
<dbReference type="InterPro" id="IPR029058">
    <property type="entry name" value="AB_hydrolase_fold"/>
</dbReference>
<name>A0A2V5KC30_9BACL</name>
<dbReference type="Gene3D" id="3.40.50.1820">
    <property type="entry name" value="alpha/beta hydrolase"/>
    <property type="match status" value="2"/>
</dbReference>
<dbReference type="SUPFAM" id="SSF53474">
    <property type="entry name" value="alpha/beta-Hydrolases"/>
    <property type="match status" value="1"/>
</dbReference>
<protein>
    <recommendedName>
        <fullName evidence="1">Acetyl xylan esterase domain-containing protein</fullName>
    </recommendedName>
</protein>
<dbReference type="OrthoDB" id="9805123at2"/>
<dbReference type="PANTHER" id="PTHR22946">
    <property type="entry name" value="DIENELACTONE HYDROLASE DOMAIN-CONTAINING PROTEIN-RELATED"/>
    <property type="match status" value="1"/>
</dbReference>
<organism evidence="2 3">
    <name type="scientific">Paenibacillus flagellatus</name>
    <dbReference type="NCBI Taxonomy" id="2211139"/>
    <lineage>
        <taxon>Bacteria</taxon>
        <taxon>Bacillati</taxon>
        <taxon>Bacillota</taxon>
        <taxon>Bacilli</taxon>
        <taxon>Bacillales</taxon>
        <taxon>Paenibacillaceae</taxon>
        <taxon>Paenibacillus</taxon>
    </lineage>
</organism>
<comment type="caution">
    <text evidence="2">The sequence shown here is derived from an EMBL/GenBank/DDBJ whole genome shotgun (WGS) entry which is preliminary data.</text>
</comment>
<dbReference type="Pfam" id="PF05448">
    <property type="entry name" value="AXE1"/>
    <property type="match status" value="1"/>
</dbReference>
<dbReference type="Proteomes" id="UP000247476">
    <property type="component" value="Unassembled WGS sequence"/>
</dbReference>
<dbReference type="PANTHER" id="PTHR22946:SF8">
    <property type="entry name" value="ACETYL XYLAN ESTERASE DOMAIN-CONTAINING PROTEIN"/>
    <property type="match status" value="1"/>
</dbReference>
<dbReference type="InterPro" id="IPR008391">
    <property type="entry name" value="AXE1_dom"/>
</dbReference>
<evidence type="ECO:0000313" key="2">
    <source>
        <dbReference type="EMBL" id="PYI55483.1"/>
    </source>
</evidence>
<accession>A0A2V5KC30</accession>
<reference evidence="2 3" key="1">
    <citation type="submission" date="2018-05" db="EMBL/GenBank/DDBJ databases">
        <title>Paenibacillus flagellatus sp. nov., isolated from selenium mineral soil.</title>
        <authorList>
            <person name="Dai X."/>
        </authorList>
    </citation>
    <scope>NUCLEOTIDE SEQUENCE [LARGE SCALE GENOMIC DNA]</scope>
    <source>
        <strain evidence="2 3">DXL2</strain>
    </source>
</reference>